<proteinExistence type="predicted"/>
<dbReference type="Pfam" id="PF12276">
    <property type="entry name" value="DUF3617"/>
    <property type="match status" value="1"/>
</dbReference>
<reference evidence="2" key="1">
    <citation type="submission" date="2022-06" db="EMBL/GenBank/DDBJ databases">
        <title>A novel DMS-producing enzyme.</title>
        <authorList>
            <person name="Zhang Y."/>
        </authorList>
    </citation>
    <scope>NUCLEOTIDE SEQUENCE</scope>
    <source>
        <strain evidence="2">RT37</strain>
    </source>
</reference>
<evidence type="ECO:0000256" key="1">
    <source>
        <dbReference type="SAM" id="SignalP"/>
    </source>
</evidence>
<dbReference type="InterPro" id="IPR022061">
    <property type="entry name" value="DUF3617"/>
</dbReference>
<accession>A0AAU7KKR8</accession>
<feature type="chain" id="PRO_5043941390" evidence="1">
    <location>
        <begin position="21"/>
        <end position="140"/>
    </location>
</feature>
<feature type="signal peptide" evidence="1">
    <location>
        <begin position="1"/>
        <end position="20"/>
    </location>
</feature>
<organism evidence="2">
    <name type="scientific">Halomonas sp. RT37</name>
    <dbReference type="NCBI Taxonomy" id="2950872"/>
    <lineage>
        <taxon>Bacteria</taxon>
        <taxon>Pseudomonadati</taxon>
        <taxon>Pseudomonadota</taxon>
        <taxon>Gammaproteobacteria</taxon>
        <taxon>Oceanospirillales</taxon>
        <taxon>Halomonadaceae</taxon>
        <taxon>Halomonas</taxon>
    </lineage>
</organism>
<name>A0AAU7KKR8_9GAMM</name>
<evidence type="ECO:0000313" key="2">
    <source>
        <dbReference type="EMBL" id="XBO72014.1"/>
    </source>
</evidence>
<dbReference type="EMBL" id="CP098827">
    <property type="protein sequence ID" value="XBO72014.1"/>
    <property type="molecule type" value="Genomic_DNA"/>
</dbReference>
<protein>
    <submittedName>
        <fullName evidence="2">DUF3617 domain-containing protein</fullName>
    </submittedName>
</protein>
<dbReference type="AlphaFoldDB" id="A0AAU7KKR8"/>
<sequence length="140" mass="15438">MSRHLLLASLLIAVSTSAMASDLKPGQWEIIQSMSGDQMPEQMTQETTETQCMTAEESSDMIATLRDDWTSSGCEDIKIRRDGDTIDAQATCPAGARTTTFDASITMHSDEHFNSMIEMDNGQQVTIEQEGHWVGENCES</sequence>
<dbReference type="RefSeq" id="WP_213227648.1">
    <property type="nucleotide sequence ID" value="NZ_CP098827.1"/>
</dbReference>
<keyword evidence="1" id="KW-0732">Signal</keyword>
<gene>
    <name evidence="2" type="ORF">NFG58_04700</name>
</gene>